<sequence length="518" mass="57896">MKSKYQLYTILLVLLSGLAACKKSLLDRAPLDSVSTQIFWASETDVQSALAGVYSRLQQNFLGYERVYLDGLSDNAYLDANTNQPNMLLMTTGGISPTLGGALANMYSSPYRAISSCNFFLDNVDKAPVTESKKNIYKAEVRFIRALCYFDLVQSYGGVPLYKNYPKTLDEVKVAKSTKEQVYAFIEEDLDFAISNLPDEKYNGHAVKGSAQGIKARVLLTQQKWSDAATLLQTIMSGAAGKFALSNNYASLFRTAGQGTAAVNIEIMFSVQYLAVSNPQRTSPGAAGMDIELGWYSLMQPYRNLVDDYEMTDGKSITESPLYNAATPYANRDPRLDLTIKLPGEVWKNPTTNATWSGSYAPATTFITEKYVDLTRAPFTTTTATSTDQDYIHLRYADILLMYAEAKNEATGPDATVYAAMDLVRGRTGIAMPATDQAKYNTKEKLRDYIRHERRIEFALEGQRYNDLKRWNIAHVKLPTLVTPANVPLKFELKNYLLPFQQSERDNNPKLEQNDGYL</sequence>
<evidence type="ECO:0000313" key="9">
    <source>
        <dbReference type="Proteomes" id="UP000290204"/>
    </source>
</evidence>
<dbReference type="GO" id="GO:0009279">
    <property type="term" value="C:cell outer membrane"/>
    <property type="evidence" value="ECO:0007669"/>
    <property type="project" value="UniProtKB-SubCell"/>
</dbReference>
<keyword evidence="4" id="KW-0472">Membrane</keyword>
<evidence type="ECO:0000256" key="2">
    <source>
        <dbReference type="ARBA" id="ARBA00006275"/>
    </source>
</evidence>
<protein>
    <submittedName>
        <fullName evidence="8">RagB/SusD family nutrient uptake outer membrane protein</fullName>
    </submittedName>
</protein>
<dbReference type="OrthoDB" id="5694214at2"/>
<evidence type="ECO:0000259" key="7">
    <source>
        <dbReference type="Pfam" id="PF14322"/>
    </source>
</evidence>
<dbReference type="CDD" id="cd08977">
    <property type="entry name" value="SusD"/>
    <property type="match status" value="1"/>
</dbReference>
<evidence type="ECO:0000256" key="1">
    <source>
        <dbReference type="ARBA" id="ARBA00004442"/>
    </source>
</evidence>
<evidence type="ECO:0000256" key="4">
    <source>
        <dbReference type="ARBA" id="ARBA00023136"/>
    </source>
</evidence>
<keyword evidence="5" id="KW-0998">Cell outer membrane</keyword>
<dbReference type="EMBL" id="SDHW01000007">
    <property type="protein sequence ID" value="RXK58014.1"/>
    <property type="molecule type" value="Genomic_DNA"/>
</dbReference>
<comment type="similarity">
    <text evidence="2">Belongs to the SusD family.</text>
</comment>
<dbReference type="Gene3D" id="1.25.40.390">
    <property type="match status" value="1"/>
</dbReference>
<dbReference type="AlphaFoldDB" id="A0A4Q1CEC9"/>
<dbReference type="PROSITE" id="PS51257">
    <property type="entry name" value="PROKAR_LIPOPROTEIN"/>
    <property type="match status" value="1"/>
</dbReference>
<keyword evidence="9" id="KW-1185">Reference proteome</keyword>
<keyword evidence="3" id="KW-0732">Signal</keyword>
<organism evidence="8 9">
    <name type="scientific">Lacibacter luteus</name>
    <dbReference type="NCBI Taxonomy" id="2508719"/>
    <lineage>
        <taxon>Bacteria</taxon>
        <taxon>Pseudomonadati</taxon>
        <taxon>Bacteroidota</taxon>
        <taxon>Chitinophagia</taxon>
        <taxon>Chitinophagales</taxon>
        <taxon>Chitinophagaceae</taxon>
        <taxon>Lacibacter</taxon>
    </lineage>
</organism>
<evidence type="ECO:0000256" key="5">
    <source>
        <dbReference type="ARBA" id="ARBA00023237"/>
    </source>
</evidence>
<feature type="domain" description="RagB/SusD" evidence="6">
    <location>
        <begin position="292"/>
        <end position="517"/>
    </location>
</feature>
<dbReference type="RefSeq" id="WP_129132444.1">
    <property type="nucleotide sequence ID" value="NZ_SDHW01000007.1"/>
</dbReference>
<feature type="domain" description="SusD-like N-terminal" evidence="7">
    <location>
        <begin position="42"/>
        <end position="220"/>
    </location>
</feature>
<dbReference type="Proteomes" id="UP000290204">
    <property type="component" value="Unassembled WGS sequence"/>
</dbReference>
<proteinExistence type="inferred from homology"/>
<name>A0A4Q1CEC9_9BACT</name>
<gene>
    <name evidence="8" type="ORF">ESA94_18535</name>
</gene>
<evidence type="ECO:0000256" key="3">
    <source>
        <dbReference type="ARBA" id="ARBA00022729"/>
    </source>
</evidence>
<accession>A0A4Q1CEC9</accession>
<comment type="subcellular location">
    <subcellularLocation>
        <location evidence="1">Cell outer membrane</location>
    </subcellularLocation>
</comment>
<reference evidence="8 9" key="1">
    <citation type="submission" date="2019-01" db="EMBL/GenBank/DDBJ databases">
        <title>Lacibacter sp. strain TTM-7.</title>
        <authorList>
            <person name="Chen W.-M."/>
        </authorList>
    </citation>
    <scope>NUCLEOTIDE SEQUENCE [LARGE SCALE GENOMIC DNA]</scope>
    <source>
        <strain evidence="8 9">TTM-7</strain>
    </source>
</reference>
<evidence type="ECO:0000313" key="8">
    <source>
        <dbReference type="EMBL" id="RXK58014.1"/>
    </source>
</evidence>
<evidence type="ECO:0000259" key="6">
    <source>
        <dbReference type="Pfam" id="PF07980"/>
    </source>
</evidence>
<dbReference type="Pfam" id="PF07980">
    <property type="entry name" value="SusD_RagB"/>
    <property type="match status" value="1"/>
</dbReference>
<comment type="caution">
    <text evidence="8">The sequence shown here is derived from an EMBL/GenBank/DDBJ whole genome shotgun (WGS) entry which is preliminary data.</text>
</comment>
<dbReference type="SUPFAM" id="SSF48452">
    <property type="entry name" value="TPR-like"/>
    <property type="match status" value="1"/>
</dbReference>
<dbReference type="InterPro" id="IPR033985">
    <property type="entry name" value="SusD-like_N"/>
</dbReference>
<dbReference type="InterPro" id="IPR011990">
    <property type="entry name" value="TPR-like_helical_dom_sf"/>
</dbReference>
<dbReference type="InterPro" id="IPR012944">
    <property type="entry name" value="SusD_RagB_dom"/>
</dbReference>
<dbReference type="Pfam" id="PF14322">
    <property type="entry name" value="SusD-like_3"/>
    <property type="match status" value="1"/>
</dbReference>